<feature type="non-terminal residue" evidence="2">
    <location>
        <position position="43"/>
    </location>
</feature>
<organism evidence="2 4">
    <name type="scientific">Didymodactylos carnosus</name>
    <dbReference type="NCBI Taxonomy" id="1234261"/>
    <lineage>
        <taxon>Eukaryota</taxon>
        <taxon>Metazoa</taxon>
        <taxon>Spiralia</taxon>
        <taxon>Gnathifera</taxon>
        <taxon>Rotifera</taxon>
        <taxon>Eurotatoria</taxon>
        <taxon>Bdelloidea</taxon>
        <taxon>Philodinida</taxon>
        <taxon>Philodinidae</taxon>
        <taxon>Didymodactylos</taxon>
    </lineage>
</organism>
<evidence type="ECO:0000313" key="4">
    <source>
        <dbReference type="Proteomes" id="UP000677228"/>
    </source>
</evidence>
<feature type="non-terminal residue" evidence="2">
    <location>
        <position position="1"/>
    </location>
</feature>
<evidence type="ECO:0000313" key="2">
    <source>
        <dbReference type="EMBL" id="CAF1683788.1"/>
    </source>
</evidence>
<dbReference type="EMBL" id="CAJNOK010081721">
    <property type="protein sequence ID" value="CAF1683788.1"/>
    <property type="molecule type" value="Genomic_DNA"/>
</dbReference>
<feature type="compositionally biased region" description="Polar residues" evidence="1">
    <location>
        <begin position="12"/>
        <end position="35"/>
    </location>
</feature>
<gene>
    <name evidence="2" type="ORF">OVA965_LOCUS46153</name>
    <name evidence="3" type="ORF">TMI583_LOCUS19732</name>
</gene>
<proteinExistence type="predicted"/>
<accession>A0A8S2GG80</accession>
<sequence>DLIVETQHGKNRTAQSITPDETLPSDSTESSSQKAFENKLIHT</sequence>
<protein>
    <submittedName>
        <fullName evidence="2">Uncharacterized protein</fullName>
    </submittedName>
</protein>
<reference evidence="2" key="1">
    <citation type="submission" date="2021-02" db="EMBL/GenBank/DDBJ databases">
        <authorList>
            <person name="Nowell W R."/>
        </authorList>
    </citation>
    <scope>NUCLEOTIDE SEQUENCE</scope>
</reference>
<evidence type="ECO:0000256" key="1">
    <source>
        <dbReference type="SAM" id="MobiDB-lite"/>
    </source>
</evidence>
<feature type="region of interest" description="Disordered" evidence="1">
    <location>
        <begin position="1"/>
        <end position="43"/>
    </location>
</feature>
<dbReference type="EMBL" id="CAJOBA010012106">
    <property type="protein sequence ID" value="CAF3873463.1"/>
    <property type="molecule type" value="Genomic_DNA"/>
</dbReference>
<name>A0A8S2GG80_9BILA</name>
<evidence type="ECO:0000313" key="3">
    <source>
        <dbReference type="EMBL" id="CAF3873463.1"/>
    </source>
</evidence>
<dbReference type="Proteomes" id="UP000677228">
    <property type="component" value="Unassembled WGS sequence"/>
</dbReference>
<dbReference type="AlphaFoldDB" id="A0A8S2GG80"/>
<comment type="caution">
    <text evidence="2">The sequence shown here is derived from an EMBL/GenBank/DDBJ whole genome shotgun (WGS) entry which is preliminary data.</text>
</comment>
<dbReference type="Proteomes" id="UP000682733">
    <property type="component" value="Unassembled WGS sequence"/>
</dbReference>